<dbReference type="PANTHER" id="PTHR47487:SF8">
    <property type="entry name" value="OS08G0270900 PROTEIN"/>
    <property type="match status" value="1"/>
</dbReference>
<feature type="compositionally biased region" description="Basic and acidic residues" evidence="1">
    <location>
        <begin position="380"/>
        <end position="393"/>
    </location>
</feature>
<evidence type="ECO:0000259" key="2">
    <source>
        <dbReference type="SMART" id="SM00451"/>
    </source>
</evidence>
<dbReference type="SUPFAM" id="SSF57667">
    <property type="entry name" value="beta-beta-alpha zinc fingers"/>
    <property type="match status" value="2"/>
</dbReference>
<dbReference type="Pfam" id="PF12874">
    <property type="entry name" value="zf-met"/>
    <property type="match status" value="2"/>
</dbReference>
<dbReference type="GO" id="GO:0003676">
    <property type="term" value="F:nucleic acid binding"/>
    <property type="evidence" value="ECO:0007669"/>
    <property type="project" value="InterPro"/>
</dbReference>
<name>A0AA38W4G3_9ASTR</name>
<dbReference type="InterPro" id="IPR036236">
    <property type="entry name" value="Znf_C2H2_sf"/>
</dbReference>
<feature type="region of interest" description="Disordered" evidence="1">
    <location>
        <begin position="340"/>
        <end position="393"/>
    </location>
</feature>
<dbReference type="PANTHER" id="PTHR47487">
    <property type="entry name" value="OS06G0651300 PROTEIN-RELATED"/>
    <property type="match status" value="1"/>
</dbReference>
<sequence length="630" mass="71017">MDAGADAQAHQDPFYRKQPSSSTYSHFREQAIRVGSQSRNLSGGGNVGAGMFRGPLEMREAIQREREKDRIRAEIIAEEEMARRRILEAEVRNELRMEREMMAMRSGVSLPFMSLSMQPSHDNFEPRILHRRQPIGLEERIGMSLEEKYKHPHGGNRFAFRGFEAAPFQWLRDSPKIDERIPTPLSEDTKKEVILLDVDKQIMRLYSITRVDYTSNSSTNSHRVNFSGMIQTTEKMIPRCAFLSVNHCYVVLIIWYGDHVVNATITHEDGESLSGTKRKSAPSVGGELSKPHSNGSRKKLKEEWSCAICQVSATSERGLTEHLQGKKHQSKEAGLIAQKSGGNLGLGVSPKKPIVKPTKLALTTVTPSSSEKKSKSRKDSRKETSSSSEVKKEDGRKKSDKFKFWCEMCEVGAFSEKVMNHHKEGKKHLTKLVKLLQKGKVEESEASKVVVGDDVEDEKQDYDDGSSNVVVVVKEVKQDDDGSSNMVVVKEVKLDDNGSSNMVVVEEEEKSEVKEVMEDARDDDDVKKIRRIPSIHTSGHGEVLVSAYLLYAAKVADYMMQNSPDFLPFFLSDTAIGDTEVTIVDKRFEDYSSQQQLELGTLTHCLRKHILVFSGSFPDVEMRKDYECSD</sequence>
<keyword evidence="4" id="KW-1185">Reference proteome</keyword>
<feature type="domain" description="U1-type" evidence="2">
    <location>
        <begin position="301"/>
        <end position="335"/>
    </location>
</feature>
<feature type="domain" description="U1-type" evidence="2">
    <location>
        <begin position="401"/>
        <end position="435"/>
    </location>
</feature>
<dbReference type="GO" id="GO:0008270">
    <property type="term" value="F:zinc ion binding"/>
    <property type="evidence" value="ECO:0007669"/>
    <property type="project" value="InterPro"/>
</dbReference>
<comment type="caution">
    <text evidence="3">The sequence shown here is derived from an EMBL/GenBank/DDBJ whole genome shotgun (WGS) entry which is preliminary data.</text>
</comment>
<dbReference type="Gene3D" id="3.30.160.60">
    <property type="entry name" value="Classic Zinc Finger"/>
    <property type="match status" value="2"/>
</dbReference>
<feature type="region of interest" description="Disordered" evidence="1">
    <location>
        <begin position="269"/>
        <end position="296"/>
    </location>
</feature>
<reference evidence="3" key="1">
    <citation type="submission" date="2023-03" db="EMBL/GenBank/DDBJ databases">
        <title>Chromosome-scale reference genome and RAD-based genetic map of yellow starthistle (Centaurea solstitialis) reveal putative structural variation and QTLs associated with invader traits.</title>
        <authorList>
            <person name="Reatini B."/>
            <person name="Cang F.A."/>
            <person name="Jiang Q."/>
            <person name="Mckibben M.T.W."/>
            <person name="Barker M.S."/>
            <person name="Rieseberg L.H."/>
            <person name="Dlugosch K.M."/>
        </authorList>
    </citation>
    <scope>NUCLEOTIDE SEQUENCE</scope>
    <source>
        <strain evidence="3">CAN-66</strain>
        <tissue evidence="3">Leaf</tissue>
    </source>
</reference>
<dbReference type="InterPro" id="IPR013087">
    <property type="entry name" value="Znf_C2H2_type"/>
</dbReference>
<protein>
    <recommendedName>
        <fullName evidence="2">U1-type domain-containing protein</fullName>
    </recommendedName>
</protein>
<gene>
    <name evidence="3" type="ORF">OSB04_020965</name>
</gene>
<organism evidence="3 4">
    <name type="scientific">Centaurea solstitialis</name>
    <name type="common">yellow star-thistle</name>
    <dbReference type="NCBI Taxonomy" id="347529"/>
    <lineage>
        <taxon>Eukaryota</taxon>
        <taxon>Viridiplantae</taxon>
        <taxon>Streptophyta</taxon>
        <taxon>Embryophyta</taxon>
        <taxon>Tracheophyta</taxon>
        <taxon>Spermatophyta</taxon>
        <taxon>Magnoliopsida</taxon>
        <taxon>eudicotyledons</taxon>
        <taxon>Gunneridae</taxon>
        <taxon>Pentapetalae</taxon>
        <taxon>asterids</taxon>
        <taxon>campanulids</taxon>
        <taxon>Asterales</taxon>
        <taxon>Asteraceae</taxon>
        <taxon>Carduoideae</taxon>
        <taxon>Cardueae</taxon>
        <taxon>Centaureinae</taxon>
        <taxon>Centaurea</taxon>
    </lineage>
</organism>
<dbReference type="InterPro" id="IPR003604">
    <property type="entry name" value="Matrin/U1-like-C_Znf_C2H2"/>
</dbReference>
<dbReference type="Proteomes" id="UP001172457">
    <property type="component" value="Chromosome 5"/>
</dbReference>
<proteinExistence type="predicted"/>
<dbReference type="AlphaFoldDB" id="A0AA38W4G3"/>
<evidence type="ECO:0000313" key="4">
    <source>
        <dbReference type="Proteomes" id="UP001172457"/>
    </source>
</evidence>
<evidence type="ECO:0000313" key="3">
    <source>
        <dbReference type="EMBL" id="KAJ9548422.1"/>
    </source>
</evidence>
<accession>A0AA38W4G3</accession>
<dbReference type="SMART" id="SM00451">
    <property type="entry name" value="ZnF_U1"/>
    <property type="match status" value="2"/>
</dbReference>
<dbReference type="EMBL" id="JARYMX010000005">
    <property type="protein sequence ID" value="KAJ9548422.1"/>
    <property type="molecule type" value="Genomic_DNA"/>
</dbReference>
<feature type="region of interest" description="Disordered" evidence="1">
    <location>
        <begin position="1"/>
        <end position="23"/>
    </location>
</feature>
<evidence type="ECO:0000256" key="1">
    <source>
        <dbReference type="SAM" id="MobiDB-lite"/>
    </source>
</evidence>